<evidence type="ECO:0000313" key="2">
    <source>
        <dbReference type="Proteomes" id="UP000679992"/>
    </source>
</evidence>
<name>A0ABQ4M680_9BACL</name>
<accession>A0ABQ4M680</accession>
<evidence type="ECO:0000313" key="1">
    <source>
        <dbReference type="EMBL" id="GIP51499.1"/>
    </source>
</evidence>
<sequence>MDIDFGLLDRALSIVTEERADALFTIPAERLPDREQAEQLLEVYREQIKGKDIQVAATYYAACWRVVPAALLYMVAGCDGGVDFSLKNLTIQIGIVNDYPRFFFVIKDSAKNAWPTGDISDWREEVLGAFIRDTLRPVMETASAISGLPVAQLWGQMPLGVEFYLDYLGKQMGDPSVTEPFKEQYAFFSRVLDAQWFGLKRNPFDLKETWIDDPYRPGEMTRMKPTCCLAYRTDSGHGYCYGCPKLSKADREAKRKELVAAMAAKEKAT</sequence>
<reference evidence="1 2" key="1">
    <citation type="submission" date="2021-03" db="EMBL/GenBank/DDBJ databases">
        <title>Antimicrobial resistance genes in bacteria isolated from Japanese honey, and their potential for conferring macrolide and lincosamide resistance in the American foulbrood pathogen Paenibacillus larvae.</title>
        <authorList>
            <person name="Okamoto M."/>
            <person name="Kumagai M."/>
            <person name="Kanamori H."/>
            <person name="Takamatsu D."/>
        </authorList>
    </citation>
    <scope>NUCLEOTIDE SEQUENCE [LARGE SCALE GENOMIC DNA]</scope>
    <source>
        <strain evidence="1 2">J42TS3</strain>
    </source>
</reference>
<protein>
    <recommendedName>
        <fullName evidence="3">Ferric siderophore reductase C-terminal domain-containing protein</fullName>
    </recommendedName>
</protein>
<comment type="caution">
    <text evidence="1">The sequence shown here is derived from an EMBL/GenBank/DDBJ whole genome shotgun (WGS) entry which is preliminary data.</text>
</comment>
<dbReference type="Proteomes" id="UP000679992">
    <property type="component" value="Unassembled WGS sequence"/>
</dbReference>
<proteinExistence type="predicted"/>
<gene>
    <name evidence="1" type="ORF">J42TS3_05340</name>
</gene>
<organism evidence="1 2">
    <name type="scientific">Paenibacillus vini</name>
    <dbReference type="NCBI Taxonomy" id="1476024"/>
    <lineage>
        <taxon>Bacteria</taxon>
        <taxon>Bacillati</taxon>
        <taxon>Bacillota</taxon>
        <taxon>Bacilli</taxon>
        <taxon>Bacillales</taxon>
        <taxon>Paenibacillaceae</taxon>
        <taxon>Paenibacillus</taxon>
    </lineage>
</organism>
<keyword evidence="2" id="KW-1185">Reference proteome</keyword>
<evidence type="ECO:0008006" key="3">
    <source>
        <dbReference type="Google" id="ProtNLM"/>
    </source>
</evidence>
<dbReference type="EMBL" id="BOSL01000001">
    <property type="protein sequence ID" value="GIP51499.1"/>
    <property type="molecule type" value="Genomic_DNA"/>
</dbReference>
<dbReference type="RefSeq" id="WP_213653657.1">
    <property type="nucleotide sequence ID" value="NZ_BOSL01000001.1"/>
</dbReference>